<keyword evidence="3" id="KW-0732">Signal</keyword>
<dbReference type="Pfam" id="PF05577">
    <property type="entry name" value="Peptidase_S28"/>
    <property type="match status" value="1"/>
</dbReference>
<dbReference type="GO" id="GO:0008239">
    <property type="term" value="F:dipeptidyl-peptidase activity"/>
    <property type="evidence" value="ECO:0007669"/>
    <property type="project" value="TreeGrafter"/>
</dbReference>
<dbReference type="OrthoDB" id="1735038at2759"/>
<name>L8GD90_ACACF</name>
<dbReference type="Gene3D" id="3.40.50.1820">
    <property type="entry name" value="alpha/beta hydrolase"/>
    <property type="match status" value="1"/>
</dbReference>
<dbReference type="InterPro" id="IPR029058">
    <property type="entry name" value="AB_hydrolase_fold"/>
</dbReference>
<dbReference type="Gene3D" id="1.20.120.980">
    <property type="entry name" value="Serine carboxypeptidase S28, SKS domain"/>
    <property type="match status" value="1"/>
</dbReference>
<dbReference type="RefSeq" id="XP_004333035.1">
    <property type="nucleotide sequence ID" value="XM_004332987.1"/>
</dbReference>
<dbReference type="GeneID" id="14911453"/>
<dbReference type="PANTHER" id="PTHR11010">
    <property type="entry name" value="PROTEASE S28 PRO-X CARBOXYPEPTIDASE-RELATED"/>
    <property type="match status" value="1"/>
</dbReference>
<dbReference type="SUPFAM" id="SSF53474">
    <property type="entry name" value="alpha/beta-Hydrolases"/>
    <property type="match status" value="1"/>
</dbReference>
<sequence length="577" mass="63308">MTLVAYLSPSAQAVGAMPPRARIPRYSSPMSFLGRVPYSLALLATAVGLVLLLGGAAANRAVHARFLAHREDAASVNFALNFTQKVDHFDSLNHDTFHQRYWENQRWWKVPTQAKARPLAFLRINSFHWDGDWNTSTIATWAKELGAIVFDLEPRYAGESYPVPDVSTRDLRYYSIEQNVADVVNFIQDKSTLLPNNTRWIVMGDLFDGAFATWVRAKPRVAFGVVATSPHLLAVEGYTGYDLAYQASIGRTCSRIVHDLLGTVSFTLNSSAEARAAYQVQCGVDEAELLPNAEFMYVVSTILMGAMGYDSINMCKTFSDVRNSDNATRLEALANYIGNYNDQNYMMFKQWDFALDTGGNMTDYGAGYRPTYYLKCTQLGQFEVSSGSPYSLVPAEVNVDWYLSVCQKLFNNLTTARPNTDDVNTNFGGGVPTGCNMAFVQSANDPYSSLGPNAAALAEDYATTGNKIIEIDCESTSIGLSLFSTPTSADVACLVTARSQVLKTLKVWQAQEDTCPMSTTVVDGGSSGHDDGDMALVGVFSAAGGVILGLVVAVVLFLYFGRRVIQRWKTSFFSKIN</sequence>
<evidence type="ECO:0000313" key="7">
    <source>
        <dbReference type="EMBL" id="ELR11022.1"/>
    </source>
</evidence>
<dbReference type="GO" id="GO:0004180">
    <property type="term" value="F:carboxypeptidase activity"/>
    <property type="evidence" value="ECO:0007669"/>
    <property type="project" value="UniProtKB-KW"/>
</dbReference>
<evidence type="ECO:0000256" key="5">
    <source>
        <dbReference type="ARBA" id="ARBA00023180"/>
    </source>
</evidence>
<keyword evidence="4" id="KW-0378">Hydrolase</keyword>
<evidence type="ECO:0000313" key="8">
    <source>
        <dbReference type="Proteomes" id="UP000011083"/>
    </source>
</evidence>
<keyword evidence="6" id="KW-0812">Transmembrane</keyword>
<evidence type="ECO:0000256" key="3">
    <source>
        <dbReference type="ARBA" id="ARBA00022729"/>
    </source>
</evidence>
<dbReference type="GO" id="GO:0006508">
    <property type="term" value="P:proteolysis"/>
    <property type="evidence" value="ECO:0007669"/>
    <property type="project" value="UniProtKB-KW"/>
</dbReference>
<proteinExistence type="inferred from homology"/>
<dbReference type="OMA" id="QSANDPY"/>
<keyword evidence="7" id="KW-0121">Carboxypeptidase</keyword>
<evidence type="ECO:0000256" key="4">
    <source>
        <dbReference type="ARBA" id="ARBA00022801"/>
    </source>
</evidence>
<protein>
    <submittedName>
        <fullName evidence="7">Serine carboxypeptidase s28 protein</fullName>
    </submittedName>
</protein>
<dbReference type="InterPro" id="IPR042269">
    <property type="entry name" value="Ser_carbopepase_S28_SKS"/>
</dbReference>
<gene>
    <name evidence="7" type="ORF">ACA1_048110</name>
</gene>
<accession>L8GD90</accession>
<evidence type="ECO:0000256" key="1">
    <source>
        <dbReference type="ARBA" id="ARBA00011079"/>
    </source>
</evidence>
<dbReference type="EMBL" id="KB008164">
    <property type="protein sequence ID" value="ELR11022.1"/>
    <property type="molecule type" value="Genomic_DNA"/>
</dbReference>
<reference evidence="7" key="1">
    <citation type="journal article" date="2013" name="Genome Biol.">
        <title>Genome of Acanthamoeba castellanii highlights extensive lateral gene transfer and early evolution of tyrosine kinase signaling.</title>
        <authorList>
            <person name="Clarke M."/>
            <person name="Lohan A.J."/>
            <person name="Liu B."/>
            <person name="Lagkouvardos I."/>
            <person name="Roy S."/>
            <person name="Zafar N."/>
            <person name="Bertelli C."/>
            <person name="Schilde C."/>
            <person name="Kianianmomeni A."/>
            <person name="Burglin T.R."/>
            <person name="Frech C."/>
            <person name="Turcotte B."/>
            <person name="Kopec K.O."/>
            <person name="Synnott J.M."/>
            <person name="Choo C."/>
            <person name="Paponov I."/>
            <person name="Finkler A."/>
            <person name="Soon Heng Tan C."/>
            <person name="Hutchins A.P."/>
            <person name="Weinmeier T."/>
            <person name="Rattei T."/>
            <person name="Chu J.S."/>
            <person name="Gimenez G."/>
            <person name="Irimia M."/>
            <person name="Rigden D.J."/>
            <person name="Fitzpatrick D.A."/>
            <person name="Lorenzo-Morales J."/>
            <person name="Bateman A."/>
            <person name="Chiu C.H."/>
            <person name="Tang P."/>
            <person name="Hegemann P."/>
            <person name="Fromm H."/>
            <person name="Raoult D."/>
            <person name="Greub G."/>
            <person name="Miranda-Saavedra D."/>
            <person name="Chen N."/>
            <person name="Nash P."/>
            <person name="Ginger M.L."/>
            <person name="Horn M."/>
            <person name="Schaap P."/>
            <person name="Caler L."/>
            <person name="Loftus B."/>
        </authorList>
    </citation>
    <scope>NUCLEOTIDE SEQUENCE [LARGE SCALE GENOMIC DNA]</scope>
    <source>
        <strain evidence="7">Neff</strain>
    </source>
</reference>
<evidence type="ECO:0000256" key="2">
    <source>
        <dbReference type="ARBA" id="ARBA00022670"/>
    </source>
</evidence>
<dbReference type="KEGG" id="acan:ACA1_048110"/>
<dbReference type="AlphaFoldDB" id="L8GD90"/>
<dbReference type="GO" id="GO:0070008">
    <property type="term" value="F:serine-type exopeptidase activity"/>
    <property type="evidence" value="ECO:0007669"/>
    <property type="project" value="InterPro"/>
</dbReference>
<keyword evidence="6" id="KW-0472">Membrane</keyword>
<keyword evidence="5" id="KW-0325">Glycoprotein</keyword>
<dbReference type="PANTHER" id="PTHR11010:SF38">
    <property type="entry name" value="LYSOSOMAL PRO-X CARBOXYPEPTIDASE"/>
    <property type="match status" value="1"/>
</dbReference>
<keyword evidence="6" id="KW-1133">Transmembrane helix</keyword>
<evidence type="ECO:0000256" key="6">
    <source>
        <dbReference type="SAM" id="Phobius"/>
    </source>
</evidence>
<dbReference type="InterPro" id="IPR008758">
    <property type="entry name" value="Peptidase_S28"/>
</dbReference>
<feature type="transmembrane region" description="Helical" evidence="6">
    <location>
        <begin position="534"/>
        <end position="560"/>
    </location>
</feature>
<keyword evidence="2" id="KW-0645">Protease</keyword>
<dbReference type="VEuPathDB" id="AmoebaDB:ACA1_048110"/>
<keyword evidence="8" id="KW-1185">Reference proteome</keyword>
<organism evidence="7 8">
    <name type="scientific">Acanthamoeba castellanii (strain ATCC 30010 / Neff)</name>
    <dbReference type="NCBI Taxonomy" id="1257118"/>
    <lineage>
        <taxon>Eukaryota</taxon>
        <taxon>Amoebozoa</taxon>
        <taxon>Discosea</taxon>
        <taxon>Longamoebia</taxon>
        <taxon>Centramoebida</taxon>
        <taxon>Acanthamoebidae</taxon>
        <taxon>Acanthamoeba</taxon>
    </lineage>
</organism>
<dbReference type="Proteomes" id="UP000011083">
    <property type="component" value="Unassembled WGS sequence"/>
</dbReference>
<comment type="similarity">
    <text evidence="1">Belongs to the peptidase S28 family.</text>
</comment>